<proteinExistence type="predicted"/>
<dbReference type="EMBL" id="ANOF01000184">
    <property type="protein sequence ID" value="EMI23803.1"/>
    <property type="molecule type" value="Genomic_DNA"/>
</dbReference>
<gene>
    <name evidence="1" type="ORF">RESH_05649</name>
</gene>
<dbReference type="Proteomes" id="UP000011996">
    <property type="component" value="Unassembled WGS sequence"/>
</dbReference>
<accession>M5RWU9</accession>
<evidence type="ECO:0000313" key="2">
    <source>
        <dbReference type="Proteomes" id="UP000011996"/>
    </source>
</evidence>
<comment type="caution">
    <text evidence="1">The sequence shown here is derived from an EMBL/GenBank/DDBJ whole genome shotgun (WGS) entry which is preliminary data.</text>
</comment>
<dbReference type="AlphaFoldDB" id="M5RWU9"/>
<sequence length="56" mass="5931">MDALAIDDAADGGFQFAGAVNSVRNLRNRAGDVDSPLGENRPNVIPSGLTIRRIVH</sequence>
<organism evidence="1 2">
    <name type="scientific">Rhodopirellula europaea SH398</name>
    <dbReference type="NCBI Taxonomy" id="1263868"/>
    <lineage>
        <taxon>Bacteria</taxon>
        <taxon>Pseudomonadati</taxon>
        <taxon>Planctomycetota</taxon>
        <taxon>Planctomycetia</taxon>
        <taxon>Pirellulales</taxon>
        <taxon>Pirellulaceae</taxon>
        <taxon>Rhodopirellula</taxon>
    </lineage>
</organism>
<protein>
    <submittedName>
        <fullName evidence="1">Uncharacterized protein</fullName>
    </submittedName>
</protein>
<evidence type="ECO:0000313" key="1">
    <source>
        <dbReference type="EMBL" id="EMI23803.1"/>
    </source>
</evidence>
<name>M5RWU9_9BACT</name>
<dbReference type="STRING" id="1263868.RESH_05649"/>
<reference evidence="1 2" key="1">
    <citation type="journal article" date="2013" name="Mar. Genomics">
        <title>Expression of sulfatases in Rhodopirellula baltica and the diversity of sulfatases in the genus Rhodopirellula.</title>
        <authorList>
            <person name="Wegner C.E."/>
            <person name="Richter-Heitmann T."/>
            <person name="Klindworth A."/>
            <person name="Klockow C."/>
            <person name="Richter M."/>
            <person name="Achstetter T."/>
            <person name="Glockner F.O."/>
            <person name="Harder J."/>
        </authorList>
    </citation>
    <scope>NUCLEOTIDE SEQUENCE [LARGE SCALE GENOMIC DNA]</scope>
    <source>
        <strain evidence="1 2">SH398</strain>
    </source>
</reference>
<dbReference type="PATRIC" id="fig|1263868.3.peg.6122"/>